<dbReference type="Pfam" id="PF05996">
    <property type="entry name" value="Fe_bilin_red"/>
    <property type="match status" value="1"/>
</dbReference>
<evidence type="ECO:0000256" key="1">
    <source>
        <dbReference type="ARBA" id="ARBA00006908"/>
    </source>
</evidence>
<feature type="compositionally biased region" description="Pro residues" evidence="3">
    <location>
        <begin position="88"/>
        <end position="100"/>
    </location>
</feature>
<dbReference type="Proteomes" id="UP000232323">
    <property type="component" value="Unassembled WGS sequence"/>
</dbReference>
<dbReference type="PANTHER" id="PTHR34557">
    <property type="entry name" value="PHYTOCHROMOBILIN:FERREDOXIN OXIDOREDUCTASE, CHLOROPLASTIC"/>
    <property type="match status" value="1"/>
</dbReference>
<feature type="compositionally biased region" description="Low complexity" evidence="3">
    <location>
        <begin position="525"/>
        <end position="553"/>
    </location>
</feature>
<feature type="region of interest" description="Disordered" evidence="3">
    <location>
        <begin position="75"/>
        <end position="108"/>
    </location>
</feature>
<keyword evidence="5" id="KW-1185">Reference proteome</keyword>
<evidence type="ECO:0008006" key="6">
    <source>
        <dbReference type="Google" id="ProtNLM"/>
    </source>
</evidence>
<comment type="caution">
    <text evidence="4">The sequence shown here is derived from an EMBL/GenBank/DDBJ whole genome shotgun (WGS) entry which is preliminary data.</text>
</comment>
<organism evidence="4 5">
    <name type="scientific">Chlamydomonas eustigma</name>
    <dbReference type="NCBI Taxonomy" id="1157962"/>
    <lineage>
        <taxon>Eukaryota</taxon>
        <taxon>Viridiplantae</taxon>
        <taxon>Chlorophyta</taxon>
        <taxon>core chlorophytes</taxon>
        <taxon>Chlorophyceae</taxon>
        <taxon>CS clade</taxon>
        <taxon>Chlamydomonadales</taxon>
        <taxon>Chlamydomonadaceae</taxon>
        <taxon>Chlamydomonas</taxon>
    </lineage>
</organism>
<dbReference type="EMBL" id="BEGY01000004">
    <property type="protein sequence ID" value="GAX73683.1"/>
    <property type="molecule type" value="Genomic_DNA"/>
</dbReference>
<dbReference type="GO" id="GO:0010024">
    <property type="term" value="P:phytochromobilin biosynthetic process"/>
    <property type="evidence" value="ECO:0007669"/>
    <property type="project" value="InterPro"/>
</dbReference>
<evidence type="ECO:0000256" key="2">
    <source>
        <dbReference type="ARBA" id="ARBA00023002"/>
    </source>
</evidence>
<dbReference type="GO" id="GO:0050897">
    <property type="term" value="F:cobalt ion binding"/>
    <property type="evidence" value="ECO:0007669"/>
    <property type="project" value="InterPro"/>
</dbReference>
<reference evidence="4 5" key="1">
    <citation type="submission" date="2017-08" db="EMBL/GenBank/DDBJ databases">
        <title>Acidophilic green algal genome provides insights into adaptation to an acidic environment.</title>
        <authorList>
            <person name="Hirooka S."/>
            <person name="Hirose Y."/>
            <person name="Kanesaki Y."/>
            <person name="Higuchi S."/>
            <person name="Fujiwara T."/>
            <person name="Onuma R."/>
            <person name="Era A."/>
            <person name="Ohbayashi R."/>
            <person name="Uzuka A."/>
            <person name="Nozaki H."/>
            <person name="Yoshikawa H."/>
            <person name="Miyagishima S.Y."/>
        </authorList>
    </citation>
    <scope>NUCLEOTIDE SEQUENCE [LARGE SCALE GENOMIC DNA]</scope>
    <source>
        <strain evidence="4 5">NIES-2499</strain>
    </source>
</reference>
<name>A0A250WS75_9CHLO</name>
<dbReference type="AlphaFoldDB" id="A0A250WS75"/>
<evidence type="ECO:0000313" key="5">
    <source>
        <dbReference type="Proteomes" id="UP000232323"/>
    </source>
</evidence>
<dbReference type="PANTHER" id="PTHR34557:SF1">
    <property type="entry name" value="PHYTOCHROMOBILIN:FERREDOXIN OXIDOREDUCTASE, CHLOROPLASTIC"/>
    <property type="match status" value="1"/>
</dbReference>
<comment type="similarity">
    <text evidence="1">Belongs to the HY2 family.</text>
</comment>
<dbReference type="STRING" id="1157962.A0A250WS75"/>
<feature type="compositionally biased region" description="Low complexity" evidence="3">
    <location>
        <begin position="75"/>
        <end position="87"/>
    </location>
</feature>
<dbReference type="GO" id="GO:0016636">
    <property type="term" value="F:oxidoreductase activity, acting on the CH-CH group of donors, iron-sulfur protein as acceptor"/>
    <property type="evidence" value="ECO:0007669"/>
    <property type="project" value="InterPro"/>
</dbReference>
<accession>A0A250WS75</accession>
<dbReference type="Gene3D" id="3.40.1500.20">
    <property type="match status" value="1"/>
</dbReference>
<sequence>MNTSTCSCSYAVVGPRLLRHPRQSKDRTAVNAAFNARNLTICSAVVPRHHTAHPSPRVDLACDRYLKTAQKSRSVLRPCASSSSSSPQPEPSSYSPPDPSASPSVPWTPEDLERMVQEEQANEEQALGATWRQFFTEDPEELFEYADRDYAFHTNTLSMMSSLNESQSEAVLFDPRRPLSIPSSVASEINGMGCWRLANSVDAAIQFLVTRIEGSWRELLKSDLNLYPPIEWKAHGWDWCDSMDPGMELEGFADVDVPNPKPGEEGFPRLLLENRIYCSKVFRKLHIEVAIRQDGLQVLHVVLYPRYKYDLPILAMDLVIAKDRVSLVVVDACPISKNKTLPPHYMQTMHELQELFLTNASNQRKIPEWGKAIFSPLCVCMTPKDGEELAGVMKYMVALHRAHLMLTYLIQPVDESTRRGALKAAELLEGHKRFVEKQLENKKTSRVLETAFGEAWTTAYMQEVMFDFKPDSEPPFVDASIFQLYDYYDDYPELGGLAEEFVGLRDSVDKERAEEYLNELLITASEPGNPFNPSSSSSERPSGSGNLPASSGESQEEEEEERPAPLSSAEVAARIRAEWAMTKMYETDLQFKASVDAVIPEAWQLLVDGTLGTVLVDYLKGAIGEDSVEEAQDSRDS</sequence>
<evidence type="ECO:0000313" key="4">
    <source>
        <dbReference type="EMBL" id="GAX73683.1"/>
    </source>
</evidence>
<proteinExistence type="inferred from homology"/>
<feature type="region of interest" description="Disordered" evidence="3">
    <location>
        <begin position="523"/>
        <end position="569"/>
    </location>
</feature>
<protein>
    <recommendedName>
        <fullName evidence="6">Phycocyanobilin:ferredoxin oxidoreductase</fullName>
    </recommendedName>
</protein>
<gene>
    <name evidence="4" type="ORF">CEUSTIGMA_g1134.t1</name>
</gene>
<keyword evidence="2" id="KW-0560">Oxidoreductase</keyword>
<dbReference type="OrthoDB" id="496703at2759"/>
<evidence type="ECO:0000256" key="3">
    <source>
        <dbReference type="SAM" id="MobiDB-lite"/>
    </source>
</evidence>
<dbReference type="InterPro" id="IPR009249">
    <property type="entry name" value="Ferredoxin-dep_bilin_Rdtase"/>
</dbReference>